<evidence type="ECO:0000256" key="9">
    <source>
        <dbReference type="ARBA" id="ARBA00038064"/>
    </source>
</evidence>
<gene>
    <name evidence="14" type="ORF">D6D19_00721</name>
    <name evidence="13" type="ORF">D6D28_04459</name>
</gene>
<protein>
    <recommendedName>
        <fullName evidence="12">C2H2-type domain-containing protein</fullName>
    </recommendedName>
</protein>
<keyword evidence="8" id="KW-0539">Nucleus</keyword>
<dbReference type="PROSITE" id="PS00028">
    <property type="entry name" value="ZINC_FINGER_C2H2_1"/>
    <property type="match status" value="1"/>
</dbReference>
<dbReference type="SMART" id="SM00451">
    <property type="entry name" value="ZnF_U1"/>
    <property type="match status" value="1"/>
</dbReference>
<evidence type="ECO:0000256" key="11">
    <source>
        <dbReference type="SAM" id="MobiDB-lite"/>
    </source>
</evidence>
<evidence type="ECO:0000313" key="16">
    <source>
        <dbReference type="Proteomes" id="UP000308802"/>
    </source>
</evidence>
<evidence type="ECO:0000256" key="7">
    <source>
        <dbReference type="ARBA" id="ARBA00022833"/>
    </source>
</evidence>
<evidence type="ECO:0000256" key="10">
    <source>
        <dbReference type="PROSITE-ProRule" id="PRU00042"/>
    </source>
</evidence>
<dbReference type="InterPro" id="IPR003604">
    <property type="entry name" value="Matrin/U1-like-C_Znf_C2H2"/>
</dbReference>
<dbReference type="Gene3D" id="3.30.160.60">
    <property type="entry name" value="Classic Zinc Finger"/>
    <property type="match status" value="1"/>
</dbReference>
<dbReference type="PANTHER" id="PTHR46095:SF1">
    <property type="entry name" value="ZINC FINGER PROTEIN 593"/>
    <property type="match status" value="1"/>
</dbReference>
<name>A0A4S8SKS5_AURPU</name>
<dbReference type="PANTHER" id="PTHR46095">
    <property type="entry name" value="ZINC FINGER PROTEIN 593"/>
    <property type="match status" value="1"/>
</dbReference>
<accession>A0A4S8SKS5</accession>
<dbReference type="InterPro" id="IPR036236">
    <property type="entry name" value="Znf_C2H2_sf"/>
</dbReference>
<feature type="region of interest" description="Disordered" evidence="11">
    <location>
        <begin position="1"/>
        <end position="38"/>
    </location>
</feature>
<dbReference type="InterPro" id="IPR013087">
    <property type="entry name" value="Znf_C2H2_type"/>
</dbReference>
<evidence type="ECO:0000313" key="14">
    <source>
        <dbReference type="EMBL" id="THW80089.1"/>
    </source>
</evidence>
<dbReference type="SUPFAM" id="SSF57667">
    <property type="entry name" value="beta-beta-alpha zinc fingers"/>
    <property type="match status" value="1"/>
</dbReference>
<dbReference type="InterPro" id="IPR051879">
    <property type="entry name" value="C2H2-ZF_Maturation_Protein"/>
</dbReference>
<evidence type="ECO:0000256" key="8">
    <source>
        <dbReference type="ARBA" id="ARBA00023242"/>
    </source>
</evidence>
<keyword evidence="6 10" id="KW-0863">Zinc-finger</keyword>
<evidence type="ECO:0000256" key="4">
    <source>
        <dbReference type="ARBA" id="ARBA00022517"/>
    </source>
</evidence>
<dbReference type="GO" id="GO:0005737">
    <property type="term" value="C:cytoplasm"/>
    <property type="evidence" value="ECO:0007669"/>
    <property type="project" value="UniProtKB-SubCell"/>
</dbReference>
<sequence length="128" mass="14840">MRHPSKHKQGITMPAIRGQDSKKKTRRHTRDLDQIHDDLHKEKHLEKYKSTKAAEDLPGLGQFYCVECSKWFESESNLTAHSKGKPHKRRVRQLKEEPYSQKEAEAAAGLTWTDNGKRKEDDEMAEAT</sequence>
<evidence type="ECO:0000256" key="5">
    <source>
        <dbReference type="ARBA" id="ARBA00022723"/>
    </source>
</evidence>
<comment type="similarity">
    <text evidence="9">Belongs to the ZNF593/BUD20 C2H2-type zinc-finger protein family.</text>
</comment>
<evidence type="ECO:0000313" key="15">
    <source>
        <dbReference type="Proteomes" id="UP000304951"/>
    </source>
</evidence>
<dbReference type="EMBL" id="QZAO01000009">
    <property type="protein sequence ID" value="THW80089.1"/>
    <property type="molecule type" value="Genomic_DNA"/>
</dbReference>
<dbReference type="GO" id="GO:0008270">
    <property type="term" value="F:zinc ion binding"/>
    <property type="evidence" value="ECO:0007669"/>
    <property type="project" value="UniProtKB-KW"/>
</dbReference>
<evidence type="ECO:0000256" key="2">
    <source>
        <dbReference type="ARBA" id="ARBA00004496"/>
    </source>
</evidence>
<dbReference type="InterPro" id="IPR022755">
    <property type="entry name" value="Znf_C2H2_jaz"/>
</dbReference>
<feature type="domain" description="C2H2-type" evidence="12">
    <location>
        <begin position="63"/>
        <end position="92"/>
    </location>
</feature>
<dbReference type="PROSITE" id="PS50157">
    <property type="entry name" value="ZINC_FINGER_C2H2_2"/>
    <property type="match status" value="1"/>
</dbReference>
<feature type="region of interest" description="Disordered" evidence="11">
    <location>
        <begin position="76"/>
        <end position="128"/>
    </location>
</feature>
<evidence type="ECO:0000259" key="12">
    <source>
        <dbReference type="PROSITE" id="PS50157"/>
    </source>
</evidence>
<dbReference type="Pfam" id="PF12171">
    <property type="entry name" value="zf-C2H2_jaz"/>
    <property type="match status" value="1"/>
</dbReference>
<keyword evidence="4" id="KW-0690">Ribosome biogenesis</keyword>
<feature type="compositionally biased region" description="Basic residues" evidence="11">
    <location>
        <begin position="82"/>
        <end position="92"/>
    </location>
</feature>
<dbReference type="GO" id="GO:0042254">
    <property type="term" value="P:ribosome biogenesis"/>
    <property type="evidence" value="ECO:0007669"/>
    <property type="project" value="UniProtKB-KW"/>
</dbReference>
<dbReference type="Proteomes" id="UP000304951">
    <property type="component" value="Unassembled WGS sequence"/>
</dbReference>
<evidence type="ECO:0000256" key="3">
    <source>
        <dbReference type="ARBA" id="ARBA00022490"/>
    </source>
</evidence>
<dbReference type="AlphaFoldDB" id="A0A4S8SKS5"/>
<reference evidence="15 16" key="1">
    <citation type="submission" date="2018-10" db="EMBL/GenBank/DDBJ databases">
        <title>Fifty Aureobasidium pullulans genomes reveal a recombining polyextremotolerant generalist.</title>
        <authorList>
            <person name="Gostincar C."/>
            <person name="Turk M."/>
            <person name="Zajc J."/>
            <person name="Gunde-Cimerman N."/>
        </authorList>
    </citation>
    <scope>NUCLEOTIDE SEQUENCE [LARGE SCALE GENOMIC DNA]</scope>
    <source>
        <strain evidence="14 16">EXF-10659</strain>
        <strain evidence="13 15">EXF-11900</strain>
    </source>
</reference>
<organism evidence="13 15">
    <name type="scientific">Aureobasidium pullulans</name>
    <name type="common">Black yeast</name>
    <name type="synonym">Pullularia pullulans</name>
    <dbReference type="NCBI Taxonomy" id="5580"/>
    <lineage>
        <taxon>Eukaryota</taxon>
        <taxon>Fungi</taxon>
        <taxon>Dikarya</taxon>
        <taxon>Ascomycota</taxon>
        <taxon>Pezizomycotina</taxon>
        <taxon>Dothideomycetes</taxon>
        <taxon>Dothideomycetidae</taxon>
        <taxon>Dothideales</taxon>
        <taxon>Saccotheciaceae</taxon>
        <taxon>Aureobasidium</taxon>
    </lineage>
</organism>
<dbReference type="GO" id="GO:0003676">
    <property type="term" value="F:nucleic acid binding"/>
    <property type="evidence" value="ECO:0007669"/>
    <property type="project" value="InterPro"/>
</dbReference>
<proteinExistence type="inferred from homology"/>
<dbReference type="FunFam" id="3.30.160.60:FF:000299">
    <property type="entry name" value="Zinc finger protein 593"/>
    <property type="match status" value="1"/>
</dbReference>
<keyword evidence="3" id="KW-0963">Cytoplasm</keyword>
<evidence type="ECO:0000256" key="6">
    <source>
        <dbReference type="ARBA" id="ARBA00022771"/>
    </source>
</evidence>
<dbReference type="EMBL" id="QZAF01000153">
    <property type="protein sequence ID" value="THV71390.1"/>
    <property type="molecule type" value="Genomic_DNA"/>
</dbReference>
<keyword evidence="5" id="KW-0479">Metal-binding</keyword>
<comment type="subcellular location">
    <subcellularLocation>
        <location evidence="2">Cytoplasm</location>
    </subcellularLocation>
    <subcellularLocation>
        <location evidence="1">Nucleus</location>
    </subcellularLocation>
</comment>
<dbReference type="Proteomes" id="UP000308802">
    <property type="component" value="Unassembled WGS sequence"/>
</dbReference>
<evidence type="ECO:0000313" key="13">
    <source>
        <dbReference type="EMBL" id="THV71390.1"/>
    </source>
</evidence>
<evidence type="ECO:0000256" key="1">
    <source>
        <dbReference type="ARBA" id="ARBA00004123"/>
    </source>
</evidence>
<dbReference type="GO" id="GO:0005634">
    <property type="term" value="C:nucleus"/>
    <property type="evidence" value="ECO:0007669"/>
    <property type="project" value="UniProtKB-SubCell"/>
</dbReference>
<comment type="caution">
    <text evidence="13">The sequence shown here is derived from an EMBL/GenBank/DDBJ whole genome shotgun (WGS) entry which is preliminary data.</text>
</comment>
<dbReference type="GO" id="GO:0043021">
    <property type="term" value="F:ribonucleoprotein complex binding"/>
    <property type="evidence" value="ECO:0007669"/>
    <property type="project" value="UniProtKB-ARBA"/>
</dbReference>
<keyword evidence="7" id="KW-0862">Zinc</keyword>
<feature type="compositionally biased region" description="Basic and acidic residues" evidence="11">
    <location>
        <begin position="93"/>
        <end position="105"/>
    </location>
</feature>